<keyword evidence="7" id="KW-0969">Cilium</keyword>
<dbReference type="CDD" id="cd16098">
    <property type="entry name" value="FliS"/>
    <property type="match status" value="1"/>
</dbReference>
<evidence type="ECO:0000313" key="7">
    <source>
        <dbReference type="EMBL" id="MFC0559294.1"/>
    </source>
</evidence>
<evidence type="ECO:0000256" key="1">
    <source>
        <dbReference type="ARBA" id="ARBA00004514"/>
    </source>
</evidence>
<evidence type="ECO:0000256" key="4">
    <source>
        <dbReference type="ARBA" id="ARBA00022795"/>
    </source>
</evidence>
<evidence type="ECO:0000256" key="6">
    <source>
        <dbReference type="PIRNR" id="PIRNR039090"/>
    </source>
</evidence>
<evidence type="ECO:0000256" key="3">
    <source>
        <dbReference type="ARBA" id="ARBA00022490"/>
    </source>
</evidence>
<proteinExistence type="inferred from homology"/>
<organism evidence="7 8">
    <name type="scientific">Halalkalibacter alkalisediminis</name>
    <dbReference type="NCBI Taxonomy" id="935616"/>
    <lineage>
        <taxon>Bacteria</taxon>
        <taxon>Bacillati</taxon>
        <taxon>Bacillota</taxon>
        <taxon>Bacilli</taxon>
        <taxon>Bacillales</taxon>
        <taxon>Bacillaceae</taxon>
        <taxon>Halalkalibacter</taxon>
    </lineage>
</organism>
<keyword evidence="5" id="KW-0143">Chaperone</keyword>
<evidence type="ECO:0000256" key="2">
    <source>
        <dbReference type="ARBA" id="ARBA00008787"/>
    </source>
</evidence>
<accession>A0ABV6NFU6</accession>
<protein>
    <recommendedName>
        <fullName evidence="6">Flagellar secretion chaperone FliS</fullName>
    </recommendedName>
</protein>
<keyword evidence="7" id="KW-0282">Flagellum</keyword>
<keyword evidence="4 6" id="KW-1005">Bacterial flagellum biogenesis</keyword>
<dbReference type="Gene3D" id="1.20.120.340">
    <property type="entry name" value="Flagellar protein FliS"/>
    <property type="match status" value="1"/>
</dbReference>
<dbReference type="Proteomes" id="UP001589833">
    <property type="component" value="Unassembled WGS sequence"/>
</dbReference>
<dbReference type="NCBIfam" id="TIGR00208">
    <property type="entry name" value="fliS"/>
    <property type="match status" value="1"/>
</dbReference>
<evidence type="ECO:0000313" key="8">
    <source>
        <dbReference type="Proteomes" id="UP001589833"/>
    </source>
</evidence>
<dbReference type="RefSeq" id="WP_273841895.1">
    <property type="nucleotide sequence ID" value="NZ_JAQQWT010000004.1"/>
</dbReference>
<keyword evidence="3 6" id="KW-0963">Cytoplasm</keyword>
<dbReference type="Pfam" id="PF02561">
    <property type="entry name" value="FliS"/>
    <property type="match status" value="1"/>
</dbReference>
<name>A0ABV6NFU6_9BACI</name>
<dbReference type="InterPro" id="IPR036584">
    <property type="entry name" value="FliS_sf"/>
</dbReference>
<comment type="subcellular location">
    <subcellularLocation>
        <location evidence="1 6">Cytoplasm</location>
        <location evidence="1 6">Cytosol</location>
    </subcellularLocation>
</comment>
<reference evidence="7 8" key="1">
    <citation type="submission" date="2024-09" db="EMBL/GenBank/DDBJ databases">
        <authorList>
            <person name="Sun Q."/>
            <person name="Mori K."/>
        </authorList>
    </citation>
    <scope>NUCLEOTIDE SEQUENCE [LARGE SCALE GENOMIC DNA]</scope>
    <source>
        <strain evidence="7 8">NCAIM B.02301</strain>
    </source>
</reference>
<comment type="similarity">
    <text evidence="2 6">Belongs to the FliS family.</text>
</comment>
<dbReference type="PIRSF" id="PIRSF039090">
    <property type="entry name" value="Flis"/>
    <property type="match status" value="1"/>
</dbReference>
<dbReference type="PANTHER" id="PTHR34773">
    <property type="entry name" value="FLAGELLAR SECRETION CHAPERONE FLIS"/>
    <property type="match status" value="1"/>
</dbReference>
<dbReference type="InterPro" id="IPR003713">
    <property type="entry name" value="FliS"/>
</dbReference>
<keyword evidence="7" id="KW-0966">Cell projection</keyword>
<dbReference type="PANTHER" id="PTHR34773:SF1">
    <property type="entry name" value="FLAGELLAR SECRETION CHAPERONE FLIS"/>
    <property type="match status" value="1"/>
</dbReference>
<sequence length="131" mass="15152">MAISNPQQAYQQNKAVTSSPGELTLMLYNGCLKFITIARKSIEEGNIQLRHENLVKAQNIIRELMVTLKTDTKLGKDMLMLYDFILSRLTDANTENSVEKLNEAEELIKNFRDTWKEVILIDRKKRHEVKA</sequence>
<keyword evidence="8" id="KW-1185">Reference proteome</keyword>
<dbReference type="EMBL" id="JBHLTR010000013">
    <property type="protein sequence ID" value="MFC0559294.1"/>
    <property type="molecule type" value="Genomic_DNA"/>
</dbReference>
<evidence type="ECO:0000256" key="5">
    <source>
        <dbReference type="ARBA" id="ARBA00023186"/>
    </source>
</evidence>
<dbReference type="SUPFAM" id="SSF101116">
    <property type="entry name" value="Flagellar export chaperone FliS"/>
    <property type="match status" value="1"/>
</dbReference>
<gene>
    <name evidence="7" type="primary">fliS</name>
    <name evidence="7" type="ORF">ACFFH4_09570</name>
</gene>
<comment type="caution">
    <text evidence="7">The sequence shown here is derived from an EMBL/GenBank/DDBJ whole genome shotgun (WGS) entry which is preliminary data.</text>
</comment>